<sequence length="265" mass="30292">MGKTKGDSSESEEEYSVEKIIDRRVVKGKVEYFLKWKGYSDEDNTWEPEENLDCPDLIAEFEKNRKAEQAKSSSKEKKRSRKDSNDSDESTSNEKSDKKKRRTKSPSPESDDGQKSEKKTKSDSDDEKKKNDSGDEEKAKIKKRKSESKPQSKKDDEKNKKSSKEEEEKDNDEEVTSKDKKKRKSESKEKSSKGSSKKSGFDRGLEAEKIIGASDSTGQLMFLMKWKGTDETDLVAAKEANVKCPQVVIQFYEERIAWHTPDSVS</sequence>
<dbReference type="SMART" id="SM00300">
    <property type="entry name" value="ChSh"/>
    <property type="match status" value="1"/>
</dbReference>
<dbReference type="GO" id="GO:0003682">
    <property type="term" value="F:chromatin binding"/>
    <property type="evidence" value="ECO:0007669"/>
    <property type="project" value="UniProtKB-ARBA"/>
</dbReference>
<dbReference type="GO" id="GO:0005634">
    <property type="term" value="C:nucleus"/>
    <property type="evidence" value="ECO:0007669"/>
    <property type="project" value="UniProtKB-SubCell"/>
</dbReference>
<keyword evidence="4" id="KW-0805">Transcription regulation</keyword>
<keyword evidence="6" id="KW-0539">Nucleus</keyword>
<dbReference type="PRINTS" id="PR00504">
    <property type="entry name" value="CHROMODOMAIN"/>
</dbReference>
<feature type="domain" description="Chromo" evidence="9">
    <location>
        <begin position="15"/>
        <end position="73"/>
    </location>
</feature>
<dbReference type="Pfam" id="PF00385">
    <property type="entry name" value="Chromo"/>
    <property type="match status" value="1"/>
</dbReference>
<evidence type="ECO:0000256" key="2">
    <source>
        <dbReference type="ARBA" id="ARBA00022737"/>
    </source>
</evidence>
<dbReference type="Gene3D" id="2.40.50.40">
    <property type="match status" value="2"/>
</dbReference>
<dbReference type="SMART" id="SM00298">
    <property type="entry name" value="CHROMO"/>
    <property type="match status" value="2"/>
</dbReference>
<dbReference type="InterPro" id="IPR023780">
    <property type="entry name" value="Chromo_domain"/>
</dbReference>
<evidence type="ECO:0000313" key="10">
    <source>
        <dbReference type="EMBL" id="KAF7284165.1"/>
    </source>
</evidence>
<feature type="compositionally biased region" description="Basic and acidic residues" evidence="8">
    <location>
        <begin position="112"/>
        <end position="139"/>
    </location>
</feature>
<reference evidence="10" key="1">
    <citation type="submission" date="2020-08" db="EMBL/GenBank/DDBJ databases">
        <title>Genome sequencing and assembly of the red palm weevil Rhynchophorus ferrugineus.</title>
        <authorList>
            <person name="Dias G.B."/>
            <person name="Bergman C.M."/>
            <person name="Manee M."/>
        </authorList>
    </citation>
    <scope>NUCLEOTIDE SEQUENCE</scope>
    <source>
        <strain evidence="10">AA-2017</strain>
        <tissue evidence="10">Whole larva</tissue>
    </source>
</reference>
<evidence type="ECO:0000256" key="3">
    <source>
        <dbReference type="ARBA" id="ARBA00022853"/>
    </source>
</evidence>
<dbReference type="FunFam" id="2.40.50.40:FF:000007">
    <property type="entry name" value="Chromobox protein homolog 1"/>
    <property type="match status" value="1"/>
</dbReference>
<dbReference type="GO" id="GO:0000792">
    <property type="term" value="C:heterochromatin"/>
    <property type="evidence" value="ECO:0007669"/>
    <property type="project" value="UniProtKB-ARBA"/>
</dbReference>
<keyword evidence="5" id="KW-0804">Transcription</keyword>
<dbReference type="FunFam" id="2.40.50.40:FF:000031">
    <property type="entry name" value="Heterochromatin protein 1"/>
    <property type="match status" value="1"/>
</dbReference>
<keyword evidence="3" id="KW-0156">Chromatin regulator</keyword>
<dbReference type="PROSITE" id="PS00598">
    <property type="entry name" value="CHROMO_1"/>
    <property type="match status" value="1"/>
</dbReference>
<evidence type="ECO:0000256" key="6">
    <source>
        <dbReference type="ARBA" id="ARBA00023242"/>
    </source>
</evidence>
<protein>
    <recommendedName>
        <fullName evidence="7">Heterochromatin protein 1</fullName>
    </recommendedName>
</protein>
<dbReference type="InterPro" id="IPR000953">
    <property type="entry name" value="Chromo/chromo_shadow_dom"/>
</dbReference>
<evidence type="ECO:0000256" key="8">
    <source>
        <dbReference type="SAM" id="MobiDB-lite"/>
    </source>
</evidence>
<evidence type="ECO:0000259" key="9">
    <source>
        <dbReference type="PROSITE" id="PS50013"/>
    </source>
</evidence>
<accession>A0A834IPT2</accession>
<organism evidence="10 11">
    <name type="scientific">Rhynchophorus ferrugineus</name>
    <name type="common">Red palm weevil</name>
    <name type="synonym">Curculio ferrugineus</name>
    <dbReference type="NCBI Taxonomy" id="354439"/>
    <lineage>
        <taxon>Eukaryota</taxon>
        <taxon>Metazoa</taxon>
        <taxon>Ecdysozoa</taxon>
        <taxon>Arthropoda</taxon>
        <taxon>Hexapoda</taxon>
        <taxon>Insecta</taxon>
        <taxon>Pterygota</taxon>
        <taxon>Neoptera</taxon>
        <taxon>Endopterygota</taxon>
        <taxon>Coleoptera</taxon>
        <taxon>Polyphaga</taxon>
        <taxon>Cucujiformia</taxon>
        <taxon>Curculionidae</taxon>
        <taxon>Dryophthorinae</taxon>
        <taxon>Rhynchophorus</taxon>
    </lineage>
</organism>
<dbReference type="CDD" id="cd00034">
    <property type="entry name" value="CSD"/>
    <property type="match status" value="1"/>
</dbReference>
<evidence type="ECO:0000256" key="1">
    <source>
        <dbReference type="ARBA" id="ARBA00004123"/>
    </source>
</evidence>
<evidence type="ECO:0000256" key="5">
    <source>
        <dbReference type="ARBA" id="ARBA00023163"/>
    </source>
</evidence>
<evidence type="ECO:0000256" key="4">
    <source>
        <dbReference type="ARBA" id="ARBA00023015"/>
    </source>
</evidence>
<dbReference type="InterPro" id="IPR016197">
    <property type="entry name" value="Chromo-like_dom_sf"/>
</dbReference>
<feature type="compositionally biased region" description="Basic and acidic residues" evidence="8">
    <location>
        <begin position="147"/>
        <end position="166"/>
    </location>
</feature>
<dbReference type="InterPro" id="IPR051219">
    <property type="entry name" value="Heterochromatin_chromo-domain"/>
</dbReference>
<dbReference type="EMBL" id="JAACXV010000081">
    <property type="protein sequence ID" value="KAF7284165.1"/>
    <property type="molecule type" value="Genomic_DNA"/>
</dbReference>
<comment type="caution">
    <text evidence="10">The sequence shown here is derived from an EMBL/GenBank/DDBJ whole genome shotgun (WGS) entry which is preliminary data.</text>
</comment>
<name>A0A834IPT2_RHYFE</name>
<dbReference type="AlphaFoldDB" id="A0A834IPT2"/>
<feature type="compositionally biased region" description="Basic and acidic residues" evidence="8">
    <location>
        <begin position="60"/>
        <end position="75"/>
    </location>
</feature>
<gene>
    <name evidence="10" type="ORF">GWI33_022416</name>
</gene>
<dbReference type="InterPro" id="IPR017984">
    <property type="entry name" value="Chromo_dom_subgr"/>
</dbReference>
<dbReference type="Pfam" id="PF01393">
    <property type="entry name" value="Chromo_shadow"/>
    <property type="match status" value="1"/>
</dbReference>
<dbReference type="PROSITE" id="PS50013">
    <property type="entry name" value="CHROMO_2"/>
    <property type="match status" value="2"/>
</dbReference>
<keyword evidence="2" id="KW-0677">Repeat</keyword>
<keyword evidence="11" id="KW-1185">Reference proteome</keyword>
<dbReference type="InterPro" id="IPR008251">
    <property type="entry name" value="Chromo_shadow_dom"/>
</dbReference>
<dbReference type="OrthoDB" id="433924at2759"/>
<dbReference type="PANTHER" id="PTHR22812">
    <property type="entry name" value="CHROMOBOX PROTEIN"/>
    <property type="match status" value="1"/>
</dbReference>
<evidence type="ECO:0000256" key="7">
    <source>
        <dbReference type="ARBA" id="ARBA00073803"/>
    </source>
</evidence>
<evidence type="ECO:0000313" key="11">
    <source>
        <dbReference type="Proteomes" id="UP000625711"/>
    </source>
</evidence>
<dbReference type="SUPFAM" id="SSF54160">
    <property type="entry name" value="Chromo domain-like"/>
    <property type="match status" value="2"/>
</dbReference>
<comment type="subcellular location">
    <subcellularLocation>
        <location evidence="1">Nucleus</location>
    </subcellularLocation>
</comment>
<dbReference type="InterPro" id="IPR023779">
    <property type="entry name" value="Chromodomain_CS"/>
</dbReference>
<feature type="region of interest" description="Disordered" evidence="8">
    <location>
        <begin position="57"/>
        <end position="204"/>
    </location>
</feature>
<feature type="domain" description="Chromo" evidence="9">
    <location>
        <begin position="205"/>
        <end position="263"/>
    </location>
</feature>
<dbReference type="GO" id="GO:0031507">
    <property type="term" value="P:heterochromatin formation"/>
    <property type="evidence" value="ECO:0007669"/>
    <property type="project" value="UniProtKB-ARBA"/>
</dbReference>
<dbReference type="Proteomes" id="UP000625711">
    <property type="component" value="Unassembled WGS sequence"/>
</dbReference>
<proteinExistence type="predicted"/>